<dbReference type="GeneID" id="19111852"/>
<feature type="compositionally biased region" description="Polar residues" evidence="1">
    <location>
        <begin position="84"/>
        <end position="97"/>
    </location>
</feature>
<dbReference type="KEGG" id="bcom:BAUCODRAFT_327199"/>
<dbReference type="Proteomes" id="UP000011761">
    <property type="component" value="Unassembled WGS sequence"/>
</dbReference>
<feature type="compositionally biased region" description="Polar residues" evidence="1">
    <location>
        <begin position="60"/>
        <end position="77"/>
    </location>
</feature>
<accession>M2LBY0</accession>
<keyword evidence="3" id="KW-1185">Reference proteome</keyword>
<gene>
    <name evidence="2" type="ORF">BAUCODRAFT_327199</name>
</gene>
<feature type="compositionally biased region" description="Acidic residues" evidence="1">
    <location>
        <begin position="109"/>
        <end position="127"/>
    </location>
</feature>
<evidence type="ECO:0000256" key="1">
    <source>
        <dbReference type="SAM" id="MobiDB-lite"/>
    </source>
</evidence>
<dbReference type="STRING" id="717646.M2LBY0"/>
<proteinExistence type="predicted"/>
<dbReference type="AlphaFoldDB" id="M2LBY0"/>
<name>M2LBY0_BAUPA</name>
<protein>
    <submittedName>
        <fullName evidence="2">Uncharacterized protein</fullName>
    </submittedName>
</protein>
<reference evidence="2 3" key="1">
    <citation type="journal article" date="2012" name="PLoS Pathog.">
        <title>Diverse lifestyles and strategies of plant pathogenesis encoded in the genomes of eighteen Dothideomycetes fungi.</title>
        <authorList>
            <person name="Ohm R.A."/>
            <person name="Feau N."/>
            <person name="Henrissat B."/>
            <person name="Schoch C.L."/>
            <person name="Horwitz B.A."/>
            <person name="Barry K.W."/>
            <person name="Condon B.J."/>
            <person name="Copeland A.C."/>
            <person name="Dhillon B."/>
            <person name="Glaser F."/>
            <person name="Hesse C.N."/>
            <person name="Kosti I."/>
            <person name="LaButti K."/>
            <person name="Lindquist E.A."/>
            <person name="Lucas S."/>
            <person name="Salamov A.A."/>
            <person name="Bradshaw R.E."/>
            <person name="Ciuffetti L."/>
            <person name="Hamelin R.C."/>
            <person name="Kema G.H.J."/>
            <person name="Lawrence C."/>
            <person name="Scott J.A."/>
            <person name="Spatafora J.W."/>
            <person name="Turgeon B.G."/>
            <person name="de Wit P.J.G.M."/>
            <person name="Zhong S."/>
            <person name="Goodwin S.B."/>
            <person name="Grigoriev I.V."/>
        </authorList>
    </citation>
    <scope>NUCLEOTIDE SEQUENCE [LARGE SCALE GENOMIC DNA]</scope>
    <source>
        <strain evidence="2 3">UAMH 10762</strain>
    </source>
</reference>
<feature type="compositionally biased region" description="Basic and acidic residues" evidence="1">
    <location>
        <begin position="12"/>
        <end position="43"/>
    </location>
</feature>
<feature type="region of interest" description="Disordered" evidence="1">
    <location>
        <begin position="1"/>
        <end position="128"/>
    </location>
</feature>
<organism evidence="2 3">
    <name type="scientific">Baudoinia panamericana (strain UAMH 10762)</name>
    <name type="common">Angels' share fungus</name>
    <name type="synonym">Baudoinia compniacensis (strain UAMH 10762)</name>
    <dbReference type="NCBI Taxonomy" id="717646"/>
    <lineage>
        <taxon>Eukaryota</taxon>
        <taxon>Fungi</taxon>
        <taxon>Dikarya</taxon>
        <taxon>Ascomycota</taxon>
        <taxon>Pezizomycotina</taxon>
        <taxon>Dothideomycetes</taxon>
        <taxon>Dothideomycetidae</taxon>
        <taxon>Mycosphaerellales</taxon>
        <taxon>Teratosphaeriaceae</taxon>
        <taxon>Baudoinia</taxon>
    </lineage>
</organism>
<dbReference type="RefSeq" id="XP_007681739.1">
    <property type="nucleotide sequence ID" value="XM_007683549.1"/>
</dbReference>
<evidence type="ECO:0000313" key="3">
    <source>
        <dbReference type="Proteomes" id="UP000011761"/>
    </source>
</evidence>
<evidence type="ECO:0000313" key="2">
    <source>
        <dbReference type="EMBL" id="EMC91407.1"/>
    </source>
</evidence>
<sequence>MPRFTSPSSELGRLDLRDRDRTMPPETRSQRAERIRQEQDSRNTRASQRVSRQAAGAGPSRTTTGSHQSPTVRSPWQQARMLGSATTQAARMASSSAVADDGEPRGDESDGDDGSSSEGDDGGDGGDAENAAVVHRARQYVGLLMTVFDPCARLTPEEFAQVNAQSSASRFALLLIRSRTIADNCNSQATRRLAAAIVQLIGPNGDRLAQFQNTVNIPVGRGWWAGRLADHMRNRLHDIFAALARHVQDQTQGVGVITTIDKVRDLFGRIDGILRRQLNSMAVEDREPYVGILVDALWHITARPDDIYPRDSGPIFVGEAIRSERNLLSCFLSPYSQPISCINILSHISVQLLEPHRATIVRSCRQMRQTLASDRSLDQRVQQAIHTLERRKLFSCLLCASDEAHRPQVPTDTPISDKVA</sequence>
<dbReference type="EMBL" id="KB445564">
    <property type="protein sequence ID" value="EMC91407.1"/>
    <property type="molecule type" value="Genomic_DNA"/>
</dbReference>
<dbReference type="HOGENOM" id="CLU_653775_0_0_1"/>